<evidence type="ECO:0000256" key="9">
    <source>
        <dbReference type="ARBA" id="ARBA00047764"/>
    </source>
</evidence>
<evidence type="ECO:0000256" key="1">
    <source>
        <dbReference type="ARBA" id="ARBA00001947"/>
    </source>
</evidence>
<dbReference type="Gene3D" id="3.20.20.140">
    <property type="entry name" value="Metal-dependent hydrolases"/>
    <property type="match status" value="1"/>
</dbReference>
<sequence length="547" mass="62012">MANIGKNLRPFFTMSSTPTAQYADFAQYKEQRTALINRDRSLRADHSRKAVSEAEAKADKIVRELRSSEAVSIWGADHDGIPHPFPGMEFLTGRSIILKTKLFKILAKMPKGALLHAHLDATVNAEFVLKIALEYPALHVRTTEPLSALNITKILPEFRALPKDAFATSGVGLTDASYSSNTWVPLQKARMDFDPTFGGPEGFDKWVIGCLTINPSEAYRTHNTVNKIWEKFTSTFVASTGLIHYSPLWNRYIYEFFRSSVEDGVSYIEVRINFHTKYMLGEDGQEIIGHREWLQIFDEVQNRFKADLKRQGREDEFIGARIIYSTLRFISSEELDWFCEECLALKQEFPHLIAGFDLVGPENEWKPLIYYAESLLRFRERQKELGLEIPFILHAGETLGDGTEADVNLYDAILLGTLRIGHGFSLVKHPKLMETCREKNILIEVCPISNEILRLTSSMLMHPLPILMNNGLPVALCSDDPAVFGNMGLTFDFYQVLVASEVTGLIALGELARDSLQHSTLHPAEKQQAIAAWERRWVRFVELIVEA</sequence>
<keyword evidence="12" id="KW-1185">Reference proteome</keyword>
<comment type="caution">
    <text evidence="11">The sequence shown here is derived from an EMBL/GenBank/DDBJ whole genome shotgun (WGS) entry which is preliminary data.</text>
</comment>
<evidence type="ECO:0000256" key="4">
    <source>
        <dbReference type="ARBA" id="ARBA00012784"/>
    </source>
</evidence>
<dbReference type="GO" id="GO:0005615">
    <property type="term" value="C:extracellular space"/>
    <property type="evidence" value="ECO:0007669"/>
    <property type="project" value="InterPro"/>
</dbReference>
<evidence type="ECO:0000313" key="11">
    <source>
        <dbReference type="EMBL" id="KAJ7724486.1"/>
    </source>
</evidence>
<dbReference type="PANTHER" id="PTHR11409:SF39">
    <property type="entry name" value="ADENOSINE DEAMINASE 2"/>
    <property type="match status" value="1"/>
</dbReference>
<dbReference type="AlphaFoldDB" id="A0AAD7HN20"/>
<evidence type="ECO:0000256" key="5">
    <source>
        <dbReference type="ARBA" id="ARBA00022525"/>
    </source>
</evidence>
<accession>A0AAD7HN20</accession>
<comment type="subcellular location">
    <subcellularLocation>
        <location evidence="2">Secreted</location>
    </subcellularLocation>
</comment>
<evidence type="ECO:0000313" key="12">
    <source>
        <dbReference type="Proteomes" id="UP001215280"/>
    </source>
</evidence>
<evidence type="ECO:0000256" key="3">
    <source>
        <dbReference type="ARBA" id="ARBA00006083"/>
    </source>
</evidence>
<comment type="similarity">
    <text evidence="3">Belongs to the metallo-dependent hydrolases superfamily. Adenosine and AMP deaminases family. ADGF subfamily.</text>
</comment>
<protein>
    <recommendedName>
        <fullName evidence="4">adenosine deaminase</fullName>
        <ecNumber evidence="4">3.5.4.4</ecNumber>
    </recommendedName>
</protein>
<keyword evidence="5" id="KW-0964">Secreted</keyword>
<dbReference type="GO" id="GO:0046872">
    <property type="term" value="F:metal ion binding"/>
    <property type="evidence" value="ECO:0007669"/>
    <property type="project" value="UniProtKB-KW"/>
</dbReference>
<dbReference type="InterPro" id="IPR006331">
    <property type="entry name" value="ADGF"/>
</dbReference>
<evidence type="ECO:0000256" key="7">
    <source>
        <dbReference type="ARBA" id="ARBA00022729"/>
    </source>
</evidence>
<reference evidence="11" key="1">
    <citation type="submission" date="2023-03" db="EMBL/GenBank/DDBJ databases">
        <title>Massive genome expansion in bonnet fungi (Mycena s.s.) driven by repeated elements and novel gene families across ecological guilds.</title>
        <authorList>
            <consortium name="Lawrence Berkeley National Laboratory"/>
            <person name="Harder C.B."/>
            <person name="Miyauchi S."/>
            <person name="Viragh M."/>
            <person name="Kuo A."/>
            <person name="Thoen E."/>
            <person name="Andreopoulos B."/>
            <person name="Lu D."/>
            <person name="Skrede I."/>
            <person name="Drula E."/>
            <person name="Henrissat B."/>
            <person name="Morin E."/>
            <person name="Kohler A."/>
            <person name="Barry K."/>
            <person name="LaButti K."/>
            <person name="Morin E."/>
            <person name="Salamov A."/>
            <person name="Lipzen A."/>
            <person name="Mereny Z."/>
            <person name="Hegedus B."/>
            <person name="Baldrian P."/>
            <person name="Stursova M."/>
            <person name="Weitz H."/>
            <person name="Taylor A."/>
            <person name="Grigoriev I.V."/>
            <person name="Nagy L.G."/>
            <person name="Martin F."/>
            <person name="Kauserud H."/>
        </authorList>
    </citation>
    <scope>NUCLEOTIDE SEQUENCE</scope>
    <source>
        <strain evidence="11">CBHHK188m</strain>
    </source>
</reference>
<dbReference type="FunFam" id="3.20.20.140:FF:000017">
    <property type="entry name" value="Adenosine deaminase 2"/>
    <property type="match status" value="1"/>
</dbReference>
<evidence type="ECO:0000256" key="8">
    <source>
        <dbReference type="ARBA" id="ARBA00022801"/>
    </source>
</evidence>
<evidence type="ECO:0000256" key="2">
    <source>
        <dbReference type="ARBA" id="ARBA00004613"/>
    </source>
</evidence>
<keyword evidence="8" id="KW-0378">Hydrolase</keyword>
<dbReference type="InterPro" id="IPR006330">
    <property type="entry name" value="Ado/ade_deaminase"/>
</dbReference>
<dbReference type="InterPro" id="IPR032466">
    <property type="entry name" value="Metal_Hydrolase"/>
</dbReference>
<dbReference type="PANTHER" id="PTHR11409">
    <property type="entry name" value="ADENOSINE DEAMINASE"/>
    <property type="match status" value="1"/>
</dbReference>
<evidence type="ECO:0000259" key="10">
    <source>
        <dbReference type="Pfam" id="PF00962"/>
    </source>
</evidence>
<evidence type="ECO:0000256" key="6">
    <source>
        <dbReference type="ARBA" id="ARBA00022723"/>
    </source>
</evidence>
<comment type="catalytic activity">
    <reaction evidence="9">
        <text>adenosine + H2O + H(+) = inosine + NH4(+)</text>
        <dbReference type="Rhea" id="RHEA:24408"/>
        <dbReference type="ChEBI" id="CHEBI:15377"/>
        <dbReference type="ChEBI" id="CHEBI:15378"/>
        <dbReference type="ChEBI" id="CHEBI:16335"/>
        <dbReference type="ChEBI" id="CHEBI:17596"/>
        <dbReference type="ChEBI" id="CHEBI:28938"/>
        <dbReference type="EC" id="3.5.4.4"/>
    </reaction>
</comment>
<organism evidence="11 12">
    <name type="scientific">Mycena maculata</name>
    <dbReference type="NCBI Taxonomy" id="230809"/>
    <lineage>
        <taxon>Eukaryota</taxon>
        <taxon>Fungi</taxon>
        <taxon>Dikarya</taxon>
        <taxon>Basidiomycota</taxon>
        <taxon>Agaricomycotina</taxon>
        <taxon>Agaricomycetes</taxon>
        <taxon>Agaricomycetidae</taxon>
        <taxon>Agaricales</taxon>
        <taxon>Marasmiineae</taxon>
        <taxon>Mycenaceae</taxon>
        <taxon>Mycena</taxon>
    </lineage>
</organism>
<dbReference type="Proteomes" id="UP001215280">
    <property type="component" value="Unassembled WGS sequence"/>
</dbReference>
<dbReference type="GO" id="GO:0004000">
    <property type="term" value="F:adenosine deaminase activity"/>
    <property type="evidence" value="ECO:0007669"/>
    <property type="project" value="InterPro"/>
</dbReference>
<gene>
    <name evidence="11" type="ORF">DFH07DRAFT_854944</name>
</gene>
<comment type="cofactor">
    <cofactor evidence="1">
        <name>Zn(2+)</name>
        <dbReference type="ChEBI" id="CHEBI:29105"/>
    </cofactor>
</comment>
<proteinExistence type="inferred from homology"/>
<dbReference type="InterPro" id="IPR001365">
    <property type="entry name" value="A_deaminase_dom"/>
</dbReference>
<dbReference type="Pfam" id="PF00962">
    <property type="entry name" value="A_deaminase"/>
    <property type="match status" value="1"/>
</dbReference>
<dbReference type="EC" id="3.5.4.4" evidence="4"/>
<name>A0AAD7HN20_9AGAR</name>
<keyword evidence="6" id="KW-0479">Metal-binding</keyword>
<dbReference type="GO" id="GO:0046103">
    <property type="term" value="P:inosine biosynthetic process"/>
    <property type="evidence" value="ECO:0007669"/>
    <property type="project" value="TreeGrafter"/>
</dbReference>
<keyword evidence="7" id="KW-0732">Signal</keyword>
<dbReference type="GO" id="GO:0006154">
    <property type="term" value="P:adenosine catabolic process"/>
    <property type="evidence" value="ECO:0007669"/>
    <property type="project" value="InterPro"/>
</dbReference>
<feature type="domain" description="Adenosine deaminase" evidence="10">
    <location>
        <begin position="226"/>
        <end position="528"/>
    </location>
</feature>
<dbReference type="SUPFAM" id="SSF51556">
    <property type="entry name" value="Metallo-dependent hydrolases"/>
    <property type="match status" value="1"/>
</dbReference>
<dbReference type="NCBIfam" id="TIGR01431">
    <property type="entry name" value="adm_rel"/>
    <property type="match status" value="1"/>
</dbReference>
<dbReference type="EMBL" id="JARJLG010000238">
    <property type="protein sequence ID" value="KAJ7724486.1"/>
    <property type="molecule type" value="Genomic_DNA"/>
</dbReference>